<dbReference type="EMBL" id="BGPR01044023">
    <property type="protein sequence ID" value="GBO20690.1"/>
    <property type="molecule type" value="Genomic_DNA"/>
</dbReference>
<organism evidence="1 2">
    <name type="scientific">Araneus ventricosus</name>
    <name type="common">Orbweaver spider</name>
    <name type="synonym">Epeira ventricosa</name>
    <dbReference type="NCBI Taxonomy" id="182803"/>
    <lineage>
        <taxon>Eukaryota</taxon>
        <taxon>Metazoa</taxon>
        <taxon>Ecdysozoa</taxon>
        <taxon>Arthropoda</taxon>
        <taxon>Chelicerata</taxon>
        <taxon>Arachnida</taxon>
        <taxon>Araneae</taxon>
        <taxon>Araneomorphae</taxon>
        <taxon>Entelegynae</taxon>
        <taxon>Araneoidea</taxon>
        <taxon>Araneidae</taxon>
        <taxon>Araneus</taxon>
    </lineage>
</organism>
<accession>A0A4Y2VAF5</accession>
<comment type="caution">
    <text evidence="1">The sequence shown here is derived from an EMBL/GenBank/DDBJ whole genome shotgun (WGS) entry which is preliminary data.</text>
</comment>
<dbReference type="Proteomes" id="UP000499080">
    <property type="component" value="Unassembled WGS sequence"/>
</dbReference>
<name>A0A4Y2VAF5_ARAVE</name>
<protein>
    <submittedName>
        <fullName evidence="1">Uncharacterized protein</fullName>
    </submittedName>
</protein>
<sequence>MGSAGANLFYPSICYISMTAKIPAGILSHVSNNLERLNCFTQLMVGVPYGTQRLQGNCYIEKSRDPLGTSEYFGVVWNSISDSLLSLYEILKGFEEACALQETKRLATDVCNFYSEAIAGLQSYVVPWSLKHYCKTAIRKELFETQNGFLMPSKK</sequence>
<evidence type="ECO:0000313" key="1">
    <source>
        <dbReference type="EMBL" id="GBO20690.1"/>
    </source>
</evidence>
<gene>
    <name evidence="1" type="ORF">AVEN_129867_1</name>
</gene>
<reference evidence="1 2" key="1">
    <citation type="journal article" date="2019" name="Sci. Rep.">
        <title>Orb-weaving spider Araneus ventricosus genome elucidates the spidroin gene catalogue.</title>
        <authorList>
            <person name="Kono N."/>
            <person name="Nakamura H."/>
            <person name="Ohtoshi R."/>
            <person name="Moran D.A.P."/>
            <person name="Shinohara A."/>
            <person name="Yoshida Y."/>
            <person name="Fujiwara M."/>
            <person name="Mori M."/>
            <person name="Tomita M."/>
            <person name="Arakawa K."/>
        </authorList>
    </citation>
    <scope>NUCLEOTIDE SEQUENCE [LARGE SCALE GENOMIC DNA]</scope>
</reference>
<keyword evidence="2" id="KW-1185">Reference proteome</keyword>
<dbReference type="AlphaFoldDB" id="A0A4Y2VAF5"/>
<proteinExistence type="predicted"/>
<evidence type="ECO:0000313" key="2">
    <source>
        <dbReference type="Proteomes" id="UP000499080"/>
    </source>
</evidence>